<evidence type="ECO:0000256" key="6">
    <source>
        <dbReference type="ARBA" id="ARBA00022892"/>
    </source>
</evidence>
<dbReference type="AlphaFoldDB" id="A0A0B4EXN7"/>
<dbReference type="GO" id="GO:0030126">
    <property type="term" value="C:COPI vesicle coat"/>
    <property type="evidence" value="ECO:0007669"/>
    <property type="project" value="UniProtKB-UniRule"/>
</dbReference>
<dbReference type="EMBL" id="AZNF01000005">
    <property type="protein sequence ID" value="KID66640.1"/>
    <property type="molecule type" value="Genomic_DNA"/>
</dbReference>
<organism evidence="15 16">
    <name type="scientific">Metarhizium anisopliae (strain ARSEF 549)</name>
    <dbReference type="NCBI Taxonomy" id="3151832"/>
    <lineage>
        <taxon>Eukaryota</taxon>
        <taxon>Fungi</taxon>
        <taxon>Dikarya</taxon>
        <taxon>Ascomycota</taxon>
        <taxon>Pezizomycotina</taxon>
        <taxon>Sordariomycetes</taxon>
        <taxon>Hypocreomycetidae</taxon>
        <taxon>Hypocreales</taxon>
        <taxon>Clavicipitaceae</taxon>
        <taxon>Metarhizium</taxon>
    </lineage>
</organism>
<evidence type="ECO:0000256" key="7">
    <source>
        <dbReference type="ARBA" id="ARBA00022927"/>
    </source>
</evidence>
<dbReference type="SUPFAM" id="SSF64356">
    <property type="entry name" value="SNARE-like"/>
    <property type="match status" value="1"/>
</dbReference>
<protein>
    <recommendedName>
        <fullName evidence="12">Coatomer subunit zeta</fullName>
    </recommendedName>
</protein>
<dbReference type="Proteomes" id="UP000031186">
    <property type="component" value="Unassembled WGS sequence"/>
</dbReference>
<dbReference type="InterPro" id="IPR022775">
    <property type="entry name" value="AP_mu_sigma_su"/>
</dbReference>
<evidence type="ECO:0000256" key="4">
    <source>
        <dbReference type="ARBA" id="ARBA00022448"/>
    </source>
</evidence>
<evidence type="ECO:0000256" key="12">
    <source>
        <dbReference type="RuleBase" id="RU366053"/>
    </source>
</evidence>
<dbReference type="GO" id="GO:0006890">
    <property type="term" value="P:retrograde vesicle-mediated transport, Golgi to endoplasmic reticulum"/>
    <property type="evidence" value="ECO:0007669"/>
    <property type="project" value="UniProtKB-UniRule"/>
</dbReference>
<evidence type="ECO:0000256" key="10">
    <source>
        <dbReference type="ARBA" id="ARBA00023329"/>
    </source>
</evidence>
<evidence type="ECO:0000256" key="1">
    <source>
        <dbReference type="ARBA" id="ARBA00004255"/>
    </source>
</evidence>
<keyword evidence="7 12" id="KW-0653">Protein transport</keyword>
<evidence type="ECO:0000256" key="11">
    <source>
        <dbReference type="ARBA" id="ARBA00045555"/>
    </source>
</evidence>
<feature type="domain" description="AP complex mu/sigma subunit" evidence="14">
    <location>
        <begin position="73"/>
        <end position="187"/>
    </location>
</feature>
<accession>A0A0B4EXN7</accession>
<evidence type="ECO:0000259" key="14">
    <source>
        <dbReference type="Pfam" id="PF01217"/>
    </source>
</evidence>
<feature type="region of interest" description="Disordered" evidence="13">
    <location>
        <begin position="52"/>
        <end position="75"/>
    </location>
</feature>
<evidence type="ECO:0000313" key="15">
    <source>
        <dbReference type="EMBL" id="KID66640.1"/>
    </source>
</evidence>
<dbReference type="GO" id="GO:0006891">
    <property type="term" value="P:intra-Golgi vesicle-mediated transport"/>
    <property type="evidence" value="ECO:0007669"/>
    <property type="project" value="TreeGrafter"/>
</dbReference>
<gene>
    <name evidence="15" type="ORF">MAN_04921</name>
</gene>
<evidence type="ECO:0000256" key="13">
    <source>
        <dbReference type="SAM" id="MobiDB-lite"/>
    </source>
</evidence>
<sequence>MSPGMTLFSVQAVLILGTEDGARILAKYYSSPHSTTGSEFPSWPKGRCYQTRPKPYKLTTPRPHGDTATSSNPYPDLKAQKAFEKGLIEKTAKQTGDIILYDNRIVLYKLESDIMIYVVGSLEENEILLYNTVLAIRDSLHLVFKQSVDKRTIIENYDLVSLAIDEIVDDGVILETDPTIIVQRVSRAPAQDVPIGRIDLSEQGVNNLAQLGKSKLADWLRQGL</sequence>
<dbReference type="PANTHER" id="PTHR11043:SF0">
    <property type="entry name" value="COATOMER SUBUNIT ZETA"/>
    <property type="match status" value="1"/>
</dbReference>
<dbReference type="CDD" id="cd14829">
    <property type="entry name" value="Zeta-COP"/>
    <property type="match status" value="1"/>
</dbReference>
<evidence type="ECO:0000256" key="5">
    <source>
        <dbReference type="ARBA" id="ARBA00022490"/>
    </source>
</evidence>
<proteinExistence type="inferred from homology"/>
<evidence type="ECO:0000256" key="2">
    <source>
        <dbReference type="ARBA" id="ARBA00006972"/>
    </source>
</evidence>
<keyword evidence="16" id="KW-1185">Reference proteome</keyword>
<evidence type="ECO:0000256" key="9">
    <source>
        <dbReference type="ARBA" id="ARBA00023136"/>
    </source>
</evidence>
<dbReference type="GO" id="GO:0000139">
    <property type="term" value="C:Golgi membrane"/>
    <property type="evidence" value="ECO:0007669"/>
    <property type="project" value="UniProtKB-SubCell"/>
</dbReference>
<keyword evidence="5 12" id="KW-0963">Cytoplasm</keyword>
<evidence type="ECO:0000256" key="3">
    <source>
        <dbReference type="ARBA" id="ARBA00011775"/>
    </source>
</evidence>
<reference evidence="15 16" key="1">
    <citation type="journal article" date="2014" name="Proc. Natl. Acad. Sci. U.S.A.">
        <title>Trajectory and genomic determinants of fungal-pathogen speciation and host adaptation.</title>
        <authorList>
            <person name="Hu X."/>
            <person name="Xiao G."/>
            <person name="Zheng P."/>
            <person name="Shang Y."/>
            <person name="Su Y."/>
            <person name="Zhang X."/>
            <person name="Liu X."/>
            <person name="Zhan S."/>
            <person name="St Leger R.J."/>
            <person name="Wang C."/>
        </authorList>
    </citation>
    <scope>NUCLEOTIDE SEQUENCE [LARGE SCALE GENOMIC DNA]</scope>
    <source>
        <strain evidence="15 16">ARSEF 549</strain>
    </source>
</reference>
<comment type="subcellular location">
    <subcellularLocation>
        <location evidence="12">Cytoplasm</location>
    </subcellularLocation>
    <subcellularLocation>
        <location evidence="1 12">Golgi apparatus membrane</location>
        <topology evidence="1 12">Peripheral membrane protein</topology>
        <orientation evidence="1 12">Cytoplasmic side</orientation>
    </subcellularLocation>
    <subcellularLocation>
        <location evidence="12">Cytoplasmic vesicle</location>
        <location evidence="12">COPI-coated vesicle membrane</location>
        <topology evidence="12">Peripheral membrane protein</topology>
        <orientation evidence="12">Cytoplasmic side</orientation>
    </subcellularLocation>
</comment>
<comment type="function">
    <text evidence="11">The coatomer is a cytosolic protein complex that binds to dilysine motifs and reversibly associates with Golgi non-clathrin-coated vesicles, which further mediate biosynthetic protein transport from the ER, via the Golgi up to the trans Golgi network. Coatomer complex is required for budding from Golgi membranes, and is essential for the retrograde Golgi-to-ER transport of dilysine-tagged proteins. The zeta subunit may be involved in regulating the coat assembly and, hence, the rate of biosynthetic protein transport due to its association-dissociation properties with the coatomer complex.</text>
</comment>
<dbReference type="InterPro" id="IPR039652">
    <property type="entry name" value="Coatomer_zeta"/>
</dbReference>
<dbReference type="HOGENOM" id="CLU_086803_0_0_1"/>
<keyword evidence="6 12" id="KW-0931">ER-Golgi transport</keyword>
<comment type="caution">
    <text evidence="15">The sequence shown here is derived from an EMBL/GenBank/DDBJ whole genome shotgun (WGS) entry which is preliminary data.</text>
</comment>
<feature type="non-terminal residue" evidence="15">
    <location>
        <position position="1"/>
    </location>
</feature>
<dbReference type="VEuPathDB" id="FungiDB:MAN_04921"/>
<dbReference type="OrthoDB" id="10249988at2759"/>
<comment type="subunit">
    <text evidence="3 12">Oligomeric complex that consists of at least the alpha, beta, beta', gamma, delta, epsilon and zeta subunits.</text>
</comment>
<comment type="similarity">
    <text evidence="2 12">Belongs to the adaptor complexes small subunit family.</text>
</comment>
<keyword evidence="9 12" id="KW-0472">Membrane</keyword>
<dbReference type="Gene3D" id="3.30.450.60">
    <property type="match status" value="1"/>
</dbReference>
<evidence type="ECO:0000256" key="8">
    <source>
        <dbReference type="ARBA" id="ARBA00023034"/>
    </source>
</evidence>
<name>A0A0B4EXN7_METAF</name>
<keyword evidence="10 12" id="KW-0968">Cytoplasmic vesicle</keyword>
<keyword evidence="8 12" id="KW-0333">Golgi apparatus</keyword>
<dbReference type="InterPro" id="IPR011012">
    <property type="entry name" value="Longin-like_dom_sf"/>
</dbReference>
<dbReference type="FunFam" id="3.30.450.60:FF:000013">
    <property type="entry name" value="Coatomer subunit zeta"/>
    <property type="match status" value="1"/>
</dbReference>
<dbReference type="Pfam" id="PF01217">
    <property type="entry name" value="Clat_adaptor_s"/>
    <property type="match status" value="1"/>
</dbReference>
<evidence type="ECO:0000313" key="16">
    <source>
        <dbReference type="Proteomes" id="UP000031186"/>
    </source>
</evidence>
<keyword evidence="4 12" id="KW-0813">Transport</keyword>
<dbReference type="GO" id="GO:0006886">
    <property type="term" value="P:intracellular protein transport"/>
    <property type="evidence" value="ECO:0007669"/>
    <property type="project" value="TreeGrafter"/>
</dbReference>
<dbReference type="PANTHER" id="PTHR11043">
    <property type="entry name" value="ZETA-COAT PROTEIN"/>
    <property type="match status" value="1"/>
</dbReference>